<dbReference type="PROSITE" id="PS50082">
    <property type="entry name" value="WD_REPEATS_2"/>
    <property type="match status" value="2"/>
</dbReference>
<keyword evidence="3" id="KW-0131">Cell cycle</keyword>
<dbReference type="PANTHER" id="PTHR19918">
    <property type="entry name" value="CELL DIVISION CYCLE 20 CDC20 FIZZY -RELATED"/>
    <property type="match status" value="1"/>
</dbReference>
<evidence type="ECO:0000259" key="5">
    <source>
        <dbReference type="Pfam" id="PF24807"/>
    </source>
</evidence>
<evidence type="ECO:0000256" key="1">
    <source>
        <dbReference type="ARBA" id="ARBA00022574"/>
    </source>
</evidence>
<gene>
    <name evidence="6" type="ORF">PSON_ATCC_30995.1.T0020019</name>
</gene>
<dbReference type="GO" id="GO:1905786">
    <property type="term" value="P:positive regulation of anaphase-promoting complex-dependent catabolic process"/>
    <property type="evidence" value="ECO:0007669"/>
    <property type="project" value="TreeGrafter"/>
</dbReference>
<dbReference type="SMART" id="SM00320">
    <property type="entry name" value="WD40"/>
    <property type="match status" value="6"/>
</dbReference>
<dbReference type="GO" id="GO:0031145">
    <property type="term" value="P:anaphase-promoting complex-dependent catabolic process"/>
    <property type="evidence" value="ECO:0007669"/>
    <property type="project" value="TreeGrafter"/>
</dbReference>
<proteinExistence type="predicted"/>
<dbReference type="Proteomes" id="UP000692954">
    <property type="component" value="Unassembled WGS sequence"/>
</dbReference>
<name>A0A8S1JVR3_9CILI</name>
<dbReference type="AlphaFoldDB" id="A0A8S1JVR3"/>
<keyword evidence="2" id="KW-0677">Repeat</keyword>
<dbReference type="EMBL" id="CAJJDN010000002">
    <property type="protein sequence ID" value="CAD8046693.1"/>
    <property type="molecule type" value="Genomic_DNA"/>
</dbReference>
<dbReference type="PROSITE" id="PS50294">
    <property type="entry name" value="WD_REPEATS_REGION"/>
    <property type="match status" value="2"/>
</dbReference>
<dbReference type="GO" id="GO:1990757">
    <property type="term" value="F:ubiquitin ligase activator activity"/>
    <property type="evidence" value="ECO:0007669"/>
    <property type="project" value="TreeGrafter"/>
</dbReference>
<keyword evidence="1 4" id="KW-0853">WD repeat</keyword>
<protein>
    <recommendedName>
        <fullName evidence="5">CDC20/Fizzy WD40 domain-containing protein</fullName>
    </recommendedName>
</protein>
<accession>A0A8S1JVR3</accession>
<dbReference type="GO" id="GO:0005680">
    <property type="term" value="C:anaphase-promoting complex"/>
    <property type="evidence" value="ECO:0007669"/>
    <property type="project" value="TreeGrafter"/>
</dbReference>
<feature type="repeat" description="WD" evidence="4">
    <location>
        <begin position="244"/>
        <end position="285"/>
    </location>
</feature>
<keyword evidence="7" id="KW-1185">Reference proteome</keyword>
<dbReference type="InterPro" id="IPR033010">
    <property type="entry name" value="Cdc20/Fizzy"/>
</dbReference>
<reference evidence="6" key="1">
    <citation type="submission" date="2021-01" db="EMBL/GenBank/DDBJ databases">
        <authorList>
            <consortium name="Genoscope - CEA"/>
            <person name="William W."/>
        </authorList>
    </citation>
    <scope>NUCLEOTIDE SEQUENCE</scope>
</reference>
<dbReference type="InterPro" id="IPR056150">
    <property type="entry name" value="WD40_CDC20-Fz"/>
</dbReference>
<dbReference type="InterPro" id="IPR001680">
    <property type="entry name" value="WD40_rpt"/>
</dbReference>
<comment type="caution">
    <text evidence="6">The sequence shown here is derived from an EMBL/GenBank/DDBJ whole genome shotgun (WGS) entry which is preliminary data.</text>
</comment>
<evidence type="ECO:0000313" key="7">
    <source>
        <dbReference type="Proteomes" id="UP000692954"/>
    </source>
</evidence>
<dbReference type="PANTHER" id="PTHR19918:SF1">
    <property type="entry name" value="FIZZY-RELATED PROTEIN HOMOLOG"/>
    <property type="match status" value="1"/>
</dbReference>
<feature type="domain" description="CDC20/Fizzy WD40" evidence="5">
    <location>
        <begin position="116"/>
        <end position="405"/>
    </location>
</feature>
<dbReference type="Pfam" id="PF24807">
    <property type="entry name" value="WD40_CDC20-Fz"/>
    <property type="match status" value="1"/>
</dbReference>
<evidence type="ECO:0000256" key="4">
    <source>
        <dbReference type="PROSITE-ProRule" id="PRU00221"/>
    </source>
</evidence>
<dbReference type="GO" id="GO:0010997">
    <property type="term" value="F:anaphase-promoting complex binding"/>
    <property type="evidence" value="ECO:0007669"/>
    <property type="project" value="InterPro"/>
</dbReference>
<organism evidence="6 7">
    <name type="scientific">Paramecium sonneborni</name>
    <dbReference type="NCBI Taxonomy" id="65129"/>
    <lineage>
        <taxon>Eukaryota</taxon>
        <taxon>Sar</taxon>
        <taxon>Alveolata</taxon>
        <taxon>Ciliophora</taxon>
        <taxon>Intramacronucleata</taxon>
        <taxon>Oligohymenophorea</taxon>
        <taxon>Peniculida</taxon>
        <taxon>Parameciidae</taxon>
        <taxon>Paramecium</taxon>
    </lineage>
</organism>
<sequence length="428" mass="48349">MNDQTPIKEIDLNKQSLTSPKDKSDRFIPRNVQSNLYQLFMSEENIQGNTYNNLLQSSILGKSPAINQKLFNYKTENKQNEINKIINNGLNFSKTPTKVEPEKPPRKINKRPYKVLEAENLQDDFYLNLLDWSPFNALAVGLENSVLIWSGHTSKVSRLCTLEDSDMVCSVAWSQHNQHLSVGNTMGDVDIWDVVKQKVIRKWNGHQGRIGSLAWNNYLLATGSRDRNILVRDVRSPNQSIQKYVGHKQEICGLKWSFDEQLLASGGNDNKLFIWSLKNQGELTHFSHHQAAVKAIGWSPHQHNIVASGGGTADRCIRFFNTQTLEQVECIDTGSQVCNLMFSKNSNELVSTHGYSLNQIIVWNYSNMSKLATLTGHTQRVLYLSGSPCGQNIVTGAGDESLRFWSVFPSSNSKNNYGITRAETIDLR</sequence>
<dbReference type="CDD" id="cd00200">
    <property type="entry name" value="WD40"/>
    <property type="match status" value="1"/>
</dbReference>
<evidence type="ECO:0000256" key="2">
    <source>
        <dbReference type="ARBA" id="ARBA00022737"/>
    </source>
</evidence>
<evidence type="ECO:0000313" key="6">
    <source>
        <dbReference type="EMBL" id="CAD8046693.1"/>
    </source>
</evidence>
<dbReference type="OrthoDB" id="10263272at2759"/>
<evidence type="ECO:0000256" key="3">
    <source>
        <dbReference type="ARBA" id="ARBA00023306"/>
    </source>
</evidence>
<feature type="repeat" description="WD" evidence="4">
    <location>
        <begin position="374"/>
        <end position="407"/>
    </location>
</feature>